<dbReference type="RefSeq" id="WP_071907836.1">
    <property type="nucleotide sequence ID" value="NZ_LT607756.1"/>
</dbReference>
<dbReference type="GO" id="GO:0002143">
    <property type="term" value="P:tRNA wobble position uridine thiolation"/>
    <property type="evidence" value="ECO:0007669"/>
    <property type="project" value="InterPro"/>
</dbReference>
<accession>A0A1D3L5I3</accession>
<dbReference type="Pfam" id="PF04077">
    <property type="entry name" value="DsrH"/>
    <property type="match status" value="1"/>
</dbReference>
<gene>
    <name evidence="1" type="ORF">MCBB_2267</name>
</gene>
<dbReference type="STRING" id="118062.MCBB_2267"/>
<evidence type="ECO:0000313" key="2">
    <source>
        <dbReference type="Proteomes" id="UP000094707"/>
    </source>
</evidence>
<dbReference type="GeneID" id="30413101"/>
<protein>
    <submittedName>
        <fullName evidence="1">DsrH family protein</fullName>
    </submittedName>
</protein>
<dbReference type="Proteomes" id="UP000094707">
    <property type="component" value="Chromosome I"/>
</dbReference>
<keyword evidence="2" id="KW-1185">Reference proteome</keyword>
<dbReference type="Gene3D" id="3.40.1260.10">
    <property type="entry name" value="DsrEFH-like"/>
    <property type="match status" value="1"/>
</dbReference>
<dbReference type="GO" id="GO:0005737">
    <property type="term" value="C:cytoplasm"/>
    <property type="evidence" value="ECO:0007669"/>
    <property type="project" value="InterPro"/>
</dbReference>
<proteinExistence type="predicted"/>
<name>A0A1D3L5I3_9EURY</name>
<evidence type="ECO:0000313" key="1">
    <source>
        <dbReference type="EMBL" id="SCG86806.1"/>
    </source>
</evidence>
<dbReference type="AlphaFoldDB" id="A0A1D3L5I3"/>
<organism evidence="1 2">
    <name type="scientific">Methanobacterium congolense</name>
    <dbReference type="NCBI Taxonomy" id="118062"/>
    <lineage>
        <taxon>Archaea</taxon>
        <taxon>Methanobacteriati</taxon>
        <taxon>Methanobacteriota</taxon>
        <taxon>Methanomada group</taxon>
        <taxon>Methanobacteria</taxon>
        <taxon>Methanobacteriales</taxon>
        <taxon>Methanobacteriaceae</taxon>
        <taxon>Methanobacterium</taxon>
    </lineage>
</organism>
<sequence length="106" mass="12025">MHVGFLVTKTPGETGFKTFLNLVNLYVGRDEITIFFLGNGAYCARKGHKSGLSIKIIKNSRVKALRHDLTARGIRDDEVMEGVEIMQGYDEMVHEIMEEFDQVLSF</sequence>
<dbReference type="EMBL" id="LT607756">
    <property type="protein sequence ID" value="SCG86806.1"/>
    <property type="molecule type" value="Genomic_DNA"/>
</dbReference>
<dbReference type="SUPFAM" id="SSF75169">
    <property type="entry name" value="DsrEFH-like"/>
    <property type="match status" value="1"/>
</dbReference>
<dbReference type="OrthoDB" id="70202at2157"/>
<dbReference type="InterPro" id="IPR027396">
    <property type="entry name" value="DsrEFH-like"/>
</dbReference>
<dbReference type="KEGG" id="mcub:MCBB_2267"/>
<dbReference type="InterPro" id="IPR007215">
    <property type="entry name" value="Sulphur_relay_TusB/DsrH"/>
</dbReference>
<reference evidence="1 2" key="1">
    <citation type="submission" date="2016-08" db="EMBL/GenBank/DDBJ databases">
        <authorList>
            <person name="Seilhamer J.J."/>
        </authorList>
    </citation>
    <scope>NUCLEOTIDE SEQUENCE [LARGE SCALE GENOMIC DNA]</scope>
    <source>
        <strain evidence="1">Buetzberg</strain>
    </source>
</reference>